<dbReference type="SUPFAM" id="SSF53474">
    <property type="entry name" value="alpha/beta-Hydrolases"/>
    <property type="match status" value="1"/>
</dbReference>
<dbReference type="PANTHER" id="PTHR43798:SF33">
    <property type="entry name" value="HYDROLASE, PUTATIVE (AFU_ORTHOLOGUE AFUA_2G14860)-RELATED"/>
    <property type="match status" value="1"/>
</dbReference>
<evidence type="ECO:0000313" key="2">
    <source>
        <dbReference type="EMBL" id="GER83602.1"/>
    </source>
</evidence>
<accession>A0A5J4K949</accession>
<gene>
    <name evidence="2" type="ORF">KTAU_22390</name>
</gene>
<dbReference type="AlphaFoldDB" id="A0A5J4K949"/>
<dbReference type="PRINTS" id="PR00111">
    <property type="entry name" value="ABHYDROLASE"/>
</dbReference>
<dbReference type="Gene3D" id="3.40.50.1820">
    <property type="entry name" value="alpha/beta hydrolase"/>
    <property type="match status" value="1"/>
</dbReference>
<dbReference type="RefSeq" id="WP_170293213.1">
    <property type="nucleotide sequence ID" value="NZ_BKZV01000003.1"/>
</dbReference>
<organism evidence="2 3">
    <name type="scientific">Thermogemmatispora aurantia</name>
    <dbReference type="NCBI Taxonomy" id="2045279"/>
    <lineage>
        <taxon>Bacteria</taxon>
        <taxon>Bacillati</taxon>
        <taxon>Chloroflexota</taxon>
        <taxon>Ktedonobacteria</taxon>
        <taxon>Thermogemmatisporales</taxon>
        <taxon>Thermogemmatisporaceae</taxon>
        <taxon>Thermogemmatispora</taxon>
    </lineage>
</organism>
<evidence type="ECO:0000259" key="1">
    <source>
        <dbReference type="Pfam" id="PF00561"/>
    </source>
</evidence>
<protein>
    <submittedName>
        <fullName evidence="2">Hydrolase</fullName>
    </submittedName>
</protein>
<dbReference type="GO" id="GO:0016787">
    <property type="term" value="F:hydrolase activity"/>
    <property type="evidence" value="ECO:0007669"/>
    <property type="project" value="UniProtKB-KW"/>
</dbReference>
<dbReference type="GO" id="GO:0016020">
    <property type="term" value="C:membrane"/>
    <property type="evidence" value="ECO:0007669"/>
    <property type="project" value="TreeGrafter"/>
</dbReference>
<dbReference type="InterPro" id="IPR029058">
    <property type="entry name" value="AB_hydrolase_fold"/>
</dbReference>
<dbReference type="InterPro" id="IPR050266">
    <property type="entry name" value="AB_hydrolase_sf"/>
</dbReference>
<dbReference type="InterPro" id="IPR000073">
    <property type="entry name" value="AB_hydrolase_1"/>
</dbReference>
<feature type="domain" description="AB hydrolase-1" evidence="1">
    <location>
        <begin position="30"/>
        <end position="275"/>
    </location>
</feature>
<evidence type="ECO:0000313" key="3">
    <source>
        <dbReference type="Proteomes" id="UP000334820"/>
    </source>
</evidence>
<dbReference type="EMBL" id="BKZV01000003">
    <property type="protein sequence ID" value="GER83602.1"/>
    <property type="molecule type" value="Genomic_DNA"/>
</dbReference>
<sequence>MPTLIEAVRDELVAVGELRLHVVQWGEAGPPVVCLHGLTANAFCFQAFADALATDYRVIAYDLRGRGRSERPAQGYSVPIHAADLDQLLTALGLERVALLGHSLGALIALFYAAWRPERVSKLVLVDAGAPLPWRTPEEQPAWLSASIARLGTPVASFEEYRQRLQRLPFLGPWWNAYLDRYLEHDIERLPDGSVRSRVYREGVLEEGRRADEARPAEQWERVQAPTLVLRAGAGMFAPDDQLLSREAARELVAHIPQAQLVEFPTLNHYTIIFGTEPGPAQAIRAFLGGAEGSQPGL</sequence>
<dbReference type="PANTHER" id="PTHR43798">
    <property type="entry name" value="MONOACYLGLYCEROL LIPASE"/>
    <property type="match status" value="1"/>
</dbReference>
<keyword evidence="3" id="KW-1185">Reference proteome</keyword>
<proteinExistence type="predicted"/>
<reference evidence="2 3" key="1">
    <citation type="journal article" date="2019" name="Int. J. Syst. Evol. Microbiol.">
        <title>Thermogemmatispora aurantia sp. nov. and Thermogemmatispora argillosa sp. nov., within the class Ktedonobacteria, and emended description of the genus Thermogemmatispora.</title>
        <authorList>
            <person name="Zheng Y."/>
            <person name="Wang C.M."/>
            <person name="Sakai Y."/>
            <person name="Abe K."/>
            <person name="Yokota A."/>
            <person name="Yabe S."/>
        </authorList>
    </citation>
    <scope>NUCLEOTIDE SEQUENCE [LARGE SCALE GENOMIC DNA]</scope>
    <source>
        <strain evidence="2 3">A1-2</strain>
    </source>
</reference>
<dbReference type="Proteomes" id="UP000334820">
    <property type="component" value="Unassembled WGS sequence"/>
</dbReference>
<keyword evidence="2" id="KW-0378">Hydrolase</keyword>
<dbReference type="Pfam" id="PF00561">
    <property type="entry name" value="Abhydrolase_1"/>
    <property type="match status" value="1"/>
</dbReference>
<comment type="caution">
    <text evidence="2">The sequence shown here is derived from an EMBL/GenBank/DDBJ whole genome shotgun (WGS) entry which is preliminary data.</text>
</comment>
<name>A0A5J4K949_9CHLR</name>